<dbReference type="PROSITE" id="PS50887">
    <property type="entry name" value="GGDEF"/>
    <property type="match status" value="1"/>
</dbReference>
<organism evidence="7 8">
    <name type="scientific">Paenibacillus hunanensis</name>
    <dbReference type="NCBI Taxonomy" id="539262"/>
    <lineage>
        <taxon>Bacteria</taxon>
        <taxon>Bacillati</taxon>
        <taxon>Bacillota</taxon>
        <taxon>Bacilli</taxon>
        <taxon>Bacillales</taxon>
        <taxon>Paenibacillaceae</taxon>
        <taxon>Paenibacillus</taxon>
    </lineage>
</organism>
<dbReference type="InterPro" id="IPR013515">
    <property type="entry name" value="Phytochrome_cen-reg"/>
</dbReference>
<dbReference type="PRINTS" id="PR01033">
    <property type="entry name" value="PHYTOCHROME"/>
</dbReference>
<keyword evidence="4" id="KW-0675">Receptor</keyword>
<dbReference type="PANTHER" id="PTHR44757:SF2">
    <property type="entry name" value="BIOFILM ARCHITECTURE MAINTENANCE PROTEIN MBAA"/>
    <property type="match status" value="1"/>
</dbReference>
<dbReference type="InterPro" id="IPR029016">
    <property type="entry name" value="GAF-like_dom_sf"/>
</dbReference>
<dbReference type="SUPFAM" id="SSF55073">
    <property type="entry name" value="Nucleotide cyclase"/>
    <property type="match status" value="1"/>
</dbReference>
<dbReference type="InterPro" id="IPR016132">
    <property type="entry name" value="Phyto_chromo_attachment"/>
</dbReference>
<feature type="domain" description="Phytochrome chromophore attachment site" evidence="5">
    <location>
        <begin position="168"/>
        <end position="326"/>
    </location>
</feature>
<proteinExistence type="predicted"/>
<evidence type="ECO:0000256" key="1">
    <source>
        <dbReference type="ARBA" id="ARBA00022543"/>
    </source>
</evidence>
<dbReference type="CDD" id="cd01949">
    <property type="entry name" value="GGDEF"/>
    <property type="match status" value="1"/>
</dbReference>
<dbReference type="SUPFAM" id="SSF55785">
    <property type="entry name" value="PYP-like sensor domain (PAS domain)"/>
    <property type="match status" value="2"/>
</dbReference>
<dbReference type="Pfam" id="PF08446">
    <property type="entry name" value="PAS_2"/>
    <property type="match status" value="1"/>
</dbReference>
<dbReference type="InterPro" id="IPR035965">
    <property type="entry name" value="PAS-like_dom_sf"/>
</dbReference>
<dbReference type="InterPro" id="IPR000014">
    <property type="entry name" value="PAS"/>
</dbReference>
<evidence type="ECO:0000313" key="7">
    <source>
        <dbReference type="EMBL" id="MDR6243705.1"/>
    </source>
</evidence>
<dbReference type="NCBIfam" id="TIGR00229">
    <property type="entry name" value="sensory_box"/>
    <property type="match status" value="1"/>
</dbReference>
<dbReference type="InterPro" id="IPR052155">
    <property type="entry name" value="Biofilm_reg_signaling"/>
</dbReference>
<keyword evidence="2" id="KW-0716">Sensory transduction</keyword>
<evidence type="ECO:0000313" key="8">
    <source>
        <dbReference type="Proteomes" id="UP001185028"/>
    </source>
</evidence>
<dbReference type="RefSeq" id="WP_188776905.1">
    <property type="nucleotide sequence ID" value="NZ_BMMB01000008.1"/>
</dbReference>
<dbReference type="SMART" id="SM00267">
    <property type="entry name" value="GGDEF"/>
    <property type="match status" value="1"/>
</dbReference>
<dbReference type="SUPFAM" id="SSF55781">
    <property type="entry name" value="GAF domain-like"/>
    <property type="match status" value="2"/>
</dbReference>
<dbReference type="SMART" id="SM00091">
    <property type="entry name" value="PAS"/>
    <property type="match status" value="2"/>
</dbReference>
<dbReference type="PROSITE" id="PS50046">
    <property type="entry name" value="PHYTOCHROME_2"/>
    <property type="match status" value="1"/>
</dbReference>
<dbReference type="Pfam" id="PF01590">
    <property type="entry name" value="GAF"/>
    <property type="match status" value="1"/>
</dbReference>
<keyword evidence="8" id="KW-1185">Reference proteome</keyword>
<dbReference type="Gene3D" id="3.30.450.40">
    <property type="match status" value="1"/>
</dbReference>
<evidence type="ECO:0000256" key="3">
    <source>
        <dbReference type="ARBA" id="ARBA00022991"/>
    </source>
</evidence>
<dbReference type="InterPro" id="IPR013654">
    <property type="entry name" value="PAS_2"/>
</dbReference>
<dbReference type="Proteomes" id="UP001185028">
    <property type="component" value="Unassembled WGS sequence"/>
</dbReference>
<dbReference type="InterPro" id="IPR003018">
    <property type="entry name" value="GAF"/>
</dbReference>
<keyword evidence="3" id="KW-0157">Chromophore</keyword>
<feature type="domain" description="GGDEF" evidence="6">
    <location>
        <begin position="711"/>
        <end position="846"/>
    </location>
</feature>
<dbReference type="Pfam" id="PF00360">
    <property type="entry name" value="PHY"/>
    <property type="match status" value="1"/>
</dbReference>
<dbReference type="Gene3D" id="3.30.70.270">
    <property type="match status" value="1"/>
</dbReference>
<dbReference type="Pfam" id="PF00990">
    <property type="entry name" value="GGDEF"/>
    <property type="match status" value="1"/>
</dbReference>
<evidence type="ECO:0000259" key="5">
    <source>
        <dbReference type="PROSITE" id="PS50046"/>
    </source>
</evidence>
<dbReference type="Pfam" id="PF13188">
    <property type="entry name" value="PAS_8"/>
    <property type="match status" value="1"/>
</dbReference>
<dbReference type="InterPro" id="IPR043128">
    <property type="entry name" value="Rev_trsase/Diguanyl_cyclase"/>
</dbReference>
<keyword evidence="1" id="KW-0600">Photoreceptor protein</keyword>
<dbReference type="InterPro" id="IPR029787">
    <property type="entry name" value="Nucleotide_cyclase"/>
</dbReference>
<evidence type="ECO:0000256" key="2">
    <source>
        <dbReference type="ARBA" id="ARBA00022606"/>
    </source>
</evidence>
<reference evidence="7 8" key="1">
    <citation type="submission" date="2023-07" db="EMBL/GenBank/DDBJ databases">
        <title>Genomic Encyclopedia of Type Strains, Phase IV (KMG-IV): sequencing the most valuable type-strain genomes for metagenomic binning, comparative biology and taxonomic classification.</title>
        <authorList>
            <person name="Goeker M."/>
        </authorList>
    </citation>
    <scope>NUCLEOTIDE SEQUENCE [LARGE SCALE GENOMIC DNA]</scope>
    <source>
        <strain evidence="7 8">DSM 22170</strain>
    </source>
</reference>
<sequence>MSDASNNNQRLNRTLLTDGNFITSEPIDLTNCDKEPIHIPGRIQPHGLLLAVTRDSEHKIVQCSTNTDQLLGRPSNELLGQPLESVIGEEQLFSLMSGDLTAEATSDLQYIEINVEVNGELVEFYAVLHESEGLIIIEMECPAEDESMISNEFEWIQTFFGRVKQTTNRAEASQAAADQIRDMLGYDRVMVYEFDSQWNGKVIAEARQAGLEPFLGHHYPASDIPKQARELYLRNWLRLIVDVNYTPVEIVPTTQPLTGKPLNLSLSVLRSVSPLHIEYLHNMGVGATMTISLIHNNQLWGLITCHHYSPKYISHRKRNLCNFLGAFFSNELYQRQQLDDYESERQLRKTALRIASIFTGSMNSIRVAEQLHDEEHSLLALMSASGAAVSYQDKLLLYGVTPEPGQVRELAGWMGSRSRDYIYSSSRLSLEYEPAKAYKAKASGALYLAISPGLQNYIIWFRPEVLQIVEWAGDPAKAVIQENDGFRLSPRKSFEKWRQVVQSTSLPWQPKELNILPELKAIVHRQTENQLREMEEQALQDARTLRRNEQRYIQLMEMSPVAFFTLTHRNIIYCNHEAAVLLGMESSEQLTGLDFLQFVQDEFKDDMIHYLNQLEQNLIHMISNNSCFKNTSGDSLKLEITLAAISYGGKPSVMIIARESTHDIGVSEAYSVMSDQLQSYMATDPLTDMPNRMAFEKILMDNWYTAIQEEQLVSLLLIDIDDLREYNAIHGLNGGDLCVQWVADVLNVTSSRCDAEIARFSGGTFMLQVRGKDKDSVVQLAEDIRSSVVELQIPTGSSSNSGFITVSVGGVMMMPDPLVHPTDLILRGEEALMQAKALGKNQVAFL</sequence>
<protein>
    <submittedName>
        <fullName evidence="7">Diguanylate cyclase (GGDEF)-like protein/PAS domain S-box-containing protein</fullName>
    </submittedName>
</protein>
<dbReference type="Gene3D" id="3.30.450.270">
    <property type="match status" value="1"/>
</dbReference>
<accession>A0ABU1IWQ9</accession>
<dbReference type="NCBIfam" id="TIGR00254">
    <property type="entry name" value="GGDEF"/>
    <property type="match status" value="1"/>
</dbReference>
<dbReference type="InterPro" id="IPR001294">
    <property type="entry name" value="Phytochrome"/>
</dbReference>
<dbReference type="Gene3D" id="3.30.450.20">
    <property type="entry name" value="PAS domain"/>
    <property type="match status" value="2"/>
</dbReference>
<dbReference type="InterPro" id="IPR000160">
    <property type="entry name" value="GGDEF_dom"/>
</dbReference>
<dbReference type="InterPro" id="IPR043150">
    <property type="entry name" value="Phytochrome_PHY_sf"/>
</dbReference>
<name>A0ABU1IWQ9_9BACL</name>
<dbReference type="SMART" id="SM00065">
    <property type="entry name" value="GAF"/>
    <property type="match status" value="1"/>
</dbReference>
<comment type="caution">
    <text evidence="7">The sequence shown here is derived from an EMBL/GenBank/DDBJ whole genome shotgun (WGS) entry which is preliminary data.</text>
</comment>
<evidence type="ECO:0000256" key="4">
    <source>
        <dbReference type="ARBA" id="ARBA00023170"/>
    </source>
</evidence>
<dbReference type="EMBL" id="JAVDQH010000005">
    <property type="protein sequence ID" value="MDR6243705.1"/>
    <property type="molecule type" value="Genomic_DNA"/>
</dbReference>
<dbReference type="PANTHER" id="PTHR44757">
    <property type="entry name" value="DIGUANYLATE CYCLASE DGCP"/>
    <property type="match status" value="1"/>
</dbReference>
<gene>
    <name evidence="7" type="ORF">JOC58_001598</name>
</gene>
<evidence type="ECO:0000259" key="6">
    <source>
        <dbReference type="PROSITE" id="PS50887"/>
    </source>
</evidence>